<organism evidence="1 2">
    <name type="scientific">Gossypium stocksii</name>
    <dbReference type="NCBI Taxonomy" id="47602"/>
    <lineage>
        <taxon>Eukaryota</taxon>
        <taxon>Viridiplantae</taxon>
        <taxon>Streptophyta</taxon>
        <taxon>Embryophyta</taxon>
        <taxon>Tracheophyta</taxon>
        <taxon>Spermatophyta</taxon>
        <taxon>Magnoliopsida</taxon>
        <taxon>eudicotyledons</taxon>
        <taxon>Gunneridae</taxon>
        <taxon>Pentapetalae</taxon>
        <taxon>rosids</taxon>
        <taxon>malvids</taxon>
        <taxon>Malvales</taxon>
        <taxon>Malvaceae</taxon>
        <taxon>Malvoideae</taxon>
        <taxon>Gossypium</taxon>
    </lineage>
</organism>
<dbReference type="Proteomes" id="UP000828251">
    <property type="component" value="Unassembled WGS sequence"/>
</dbReference>
<proteinExistence type="predicted"/>
<feature type="non-terminal residue" evidence="1">
    <location>
        <position position="1"/>
    </location>
</feature>
<accession>A0A9D4A9G9</accession>
<reference evidence="1 2" key="1">
    <citation type="journal article" date="2021" name="Plant Biotechnol. J.">
        <title>Multi-omics assisted identification of the key and species-specific regulatory components of drought-tolerant mechanisms in Gossypium stocksii.</title>
        <authorList>
            <person name="Yu D."/>
            <person name="Ke L."/>
            <person name="Zhang D."/>
            <person name="Wu Y."/>
            <person name="Sun Y."/>
            <person name="Mei J."/>
            <person name="Sun J."/>
            <person name="Sun Y."/>
        </authorList>
    </citation>
    <scope>NUCLEOTIDE SEQUENCE [LARGE SCALE GENOMIC DNA]</scope>
    <source>
        <strain evidence="2">cv. E1</strain>
        <tissue evidence="1">Leaf</tissue>
    </source>
</reference>
<evidence type="ECO:0000313" key="2">
    <source>
        <dbReference type="Proteomes" id="UP000828251"/>
    </source>
</evidence>
<protein>
    <submittedName>
        <fullName evidence="1">Uncharacterized protein</fullName>
    </submittedName>
</protein>
<dbReference type="EMBL" id="JAIQCV010000005">
    <property type="protein sequence ID" value="KAH1097042.1"/>
    <property type="molecule type" value="Genomic_DNA"/>
</dbReference>
<dbReference type="AlphaFoldDB" id="A0A9D4A9G9"/>
<comment type="caution">
    <text evidence="1">The sequence shown here is derived from an EMBL/GenBank/DDBJ whole genome shotgun (WGS) entry which is preliminary data.</text>
</comment>
<gene>
    <name evidence="1" type="ORF">J1N35_013963</name>
</gene>
<name>A0A9D4A9G9_9ROSI</name>
<sequence length="78" mass="9171">WSNGAVTNQWSNNNGCEDNEYSYKLLYELHNKDHDMPKHLDESFCHLHTILLCETTKPSNSNRLSNMSDMVEQMRKLL</sequence>
<evidence type="ECO:0000313" key="1">
    <source>
        <dbReference type="EMBL" id="KAH1097042.1"/>
    </source>
</evidence>
<keyword evidence="2" id="KW-1185">Reference proteome</keyword>